<accession>A0A1V0SCF1</accession>
<evidence type="ECO:0000256" key="1">
    <source>
        <dbReference type="PROSITE-ProRule" id="PRU00042"/>
    </source>
</evidence>
<proteinExistence type="predicted"/>
<reference evidence="3" key="1">
    <citation type="journal article" date="2017" name="Science">
        <title>Giant viruses with an expanded complement of translation system components.</title>
        <authorList>
            <person name="Schulz F."/>
            <person name="Yutin N."/>
            <person name="Ivanova N.N."/>
            <person name="Ortega D.R."/>
            <person name="Lee T.K."/>
            <person name="Vierheilig J."/>
            <person name="Daims H."/>
            <person name="Horn M."/>
            <person name="Wagner M."/>
            <person name="Jensen G.J."/>
            <person name="Kyrpides N.C."/>
            <person name="Koonin E.V."/>
            <person name="Woyke T."/>
        </authorList>
    </citation>
    <scope>NUCLEOTIDE SEQUENCE</scope>
    <source>
        <strain evidence="3">ILV1</strain>
    </source>
</reference>
<keyword evidence="1" id="KW-0479">Metal-binding</keyword>
<dbReference type="PROSITE" id="PS50157">
    <property type="entry name" value="ZINC_FINGER_C2H2_2"/>
    <property type="match status" value="1"/>
</dbReference>
<dbReference type="Gene3D" id="3.30.160.60">
    <property type="entry name" value="Classic Zinc Finger"/>
    <property type="match status" value="1"/>
</dbReference>
<evidence type="ECO:0000259" key="2">
    <source>
        <dbReference type="PROSITE" id="PS50157"/>
    </source>
</evidence>
<protein>
    <recommendedName>
        <fullName evidence="2">C2H2-type domain-containing protein</fullName>
    </recommendedName>
</protein>
<evidence type="ECO:0000313" key="3">
    <source>
        <dbReference type="EMBL" id="ARF09389.1"/>
    </source>
</evidence>
<sequence length="348" mass="40902">MKFKCSGCQYETNDKSNYNRHLKSKRHPNSSNVIIKDDKHNKSKYVCMSCNKSYSSRQSLHRHRQNVCTLLQNNVIITDQDKITLNDDDHNLKSLIEQCDNKIDNSYLQTQFNFLSEQINILAQMMQINVQQKIPNNTVSNTTNNTVNNNTTYNLSVKTYVQKKYPNAPGLQYLNDYSKLQYDNKNLMDILIENYDKNSLHKYLGDFIIKSYKKDNPAEQSMWSSDTSRLTYIISELLASKKSIWRHDYKGIKIKEYILIPLLNYIREYIDGYCSKIDIKKMKKLSLDEIEKITIYNNKIMEISLLIDSGILIDDILKYITPYFCLGKECDDLILKNNNLQIDYFVDK</sequence>
<gene>
    <name evidence="3" type="ORF">Indivirus_1_12</name>
</gene>
<dbReference type="SMART" id="SM00355">
    <property type="entry name" value="ZnF_C2H2"/>
    <property type="match status" value="2"/>
</dbReference>
<organism evidence="3">
    <name type="scientific">Indivirus ILV1</name>
    <dbReference type="NCBI Taxonomy" id="1977633"/>
    <lineage>
        <taxon>Viruses</taxon>
        <taxon>Varidnaviria</taxon>
        <taxon>Bamfordvirae</taxon>
        <taxon>Nucleocytoviricota</taxon>
        <taxon>Megaviricetes</taxon>
        <taxon>Imitervirales</taxon>
        <taxon>Mimiviridae</taxon>
        <taxon>Klosneuvirinae</taxon>
        <taxon>Indivirus</taxon>
    </lineage>
</organism>
<dbReference type="InterPro" id="IPR013087">
    <property type="entry name" value="Znf_C2H2_type"/>
</dbReference>
<keyword evidence="1" id="KW-0862">Zinc</keyword>
<dbReference type="Pfam" id="PF12874">
    <property type="entry name" value="zf-met"/>
    <property type="match status" value="1"/>
</dbReference>
<feature type="domain" description="C2H2-type" evidence="2">
    <location>
        <begin position="45"/>
        <end position="67"/>
    </location>
</feature>
<name>A0A1V0SCF1_9VIRU</name>
<dbReference type="EMBL" id="KY684085">
    <property type="protein sequence ID" value="ARF09389.1"/>
    <property type="molecule type" value="Genomic_DNA"/>
</dbReference>
<keyword evidence="1" id="KW-0863">Zinc-finger</keyword>
<dbReference type="GO" id="GO:0008270">
    <property type="term" value="F:zinc ion binding"/>
    <property type="evidence" value="ECO:0007669"/>
    <property type="project" value="UniProtKB-KW"/>
</dbReference>